<keyword evidence="2" id="KW-1133">Transmembrane helix</keyword>
<feature type="compositionally biased region" description="Polar residues" evidence="1">
    <location>
        <begin position="244"/>
        <end position="258"/>
    </location>
</feature>
<feature type="compositionally biased region" description="Basic and acidic residues" evidence="1">
    <location>
        <begin position="204"/>
        <end position="223"/>
    </location>
</feature>
<feature type="transmembrane region" description="Helical" evidence="2">
    <location>
        <begin position="16"/>
        <end position="38"/>
    </location>
</feature>
<protein>
    <submittedName>
        <fullName evidence="3">Uncharacterized protein</fullName>
    </submittedName>
</protein>
<keyword evidence="2" id="KW-0472">Membrane</keyword>
<evidence type="ECO:0000256" key="2">
    <source>
        <dbReference type="SAM" id="Phobius"/>
    </source>
</evidence>
<evidence type="ECO:0000256" key="1">
    <source>
        <dbReference type="SAM" id="MobiDB-lite"/>
    </source>
</evidence>
<name>A0A6A6UM80_9PEZI</name>
<feature type="region of interest" description="Disordered" evidence="1">
    <location>
        <begin position="204"/>
        <end position="276"/>
    </location>
</feature>
<reference evidence="3" key="1">
    <citation type="journal article" date="2020" name="Stud. Mycol.">
        <title>101 Dothideomycetes genomes: a test case for predicting lifestyles and emergence of pathogens.</title>
        <authorList>
            <person name="Haridas S."/>
            <person name="Albert R."/>
            <person name="Binder M."/>
            <person name="Bloem J."/>
            <person name="Labutti K."/>
            <person name="Salamov A."/>
            <person name="Andreopoulos B."/>
            <person name="Baker S."/>
            <person name="Barry K."/>
            <person name="Bills G."/>
            <person name="Bluhm B."/>
            <person name="Cannon C."/>
            <person name="Castanera R."/>
            <person name="Culley D."/>
            <person name="Daum C."/>
            <person name="Ezra D."/>
            <person name="Gonzalez J."/>
            <person name="Henrissat B."/>
            <person name="Kuo A."/>
            <person name="Liang C."/>
            <person name="Lipzen A."/>
            <person name="Lutzoni F."/>
            <person name="Magnuson J."/>
            <person name="Mondo S."/>
            <person name="Nolan M."/>
            <person name="Ohm R."/>
            <person name="Pangilinan J."/>
            <person name="Park H.-J."/>
            <person name="Ramirez L."/>
            <person name="Alfaro M."/>
            <person name="Sun H."/>
            <person name="Tritt A."/>
            <person name="Yoshinaga Y."/>
            <person name="Zwiers L.-H."/>
            <person name="Turgeon B."/>
            <person name="Goodwin S."/>
            <person name="Spatafora J."/>
            <person name="Crous P."/>
            <person name="Grigoriev I."/>
        </authorList>
    </citation>
    <scope>NUCLEOTIDE SEQUENCE</scope>
    <source>
        <strain evidence="3">CBS 115976</strain>
    </source>
</reference>
<sequence length="276" mass="30448">MPKFSLNMKRWRFPKVILGLMVFELPLTVAILTLFGIADPDTYRDKLWLDGFINGFNSSPSQPIYDLVNGKAMVTPLVWSSHLTKFNLTISVLTVFILLVKSIAAVMKVLYPPLSIAAHGLGLGLYAYSLAGQLGSDTIDPKLQVHGPPWYITKSCSVAAIPSNIGYCMQAKSALAVTTIFVALYSIHILLALHSMFFPPSEHKGDEESYGEKSKGKDPHEPQWEMVPIPETPGTSYGGKFPLSPTTPRTKAFNTLQGDTVPRMQFPPPPKKSRKK</sequence>
<accession>A0A6A6UM80</accession>
<feature type="transmembrane region" description="Helical" evidence="2">
    <location>
        <begin position="86"/>
        <end position="107"/>
    </location>
</feature>
<gene>
    <name evidence="3" type="ORF">BT63DRAFT_421540</name>
</gene>
<dbReference type="Proteomes" id="UP000799302">
    <property type="component" value="Unassembled WGS sequence"/>
</dbReference>
<organism evidence="3 4">
    <name type="scientific">Microthyrium microscopicum</name>
    <dbReference type="NCBI Taxonomy" id="703497"/>
    <lineage>
        <taxon>Eukaryota</taxon>
        <taxon>Fungi</taxon>
        <taxon>Dikarya</taxon>
        <taxon>Ascomycota</taxon>
        <taxon>Pezizomycotina</taxon>
        <taxon>Dothideomycetes</taxon>
        <taxon>Dothideomycetes incertae sedis</taxon>
        <taxon>Microthyriales</taxon>
        <taxon>Microthyriaceae</taxon>
        <taxon>Microthyrium</taxon>
    </lineage>
</organism>
<keyword evidence="2" id="KW-0812">Transmembrane</keyword>
<feature type="transmembrane region" description="Helical" evidence="2">
    <location>
        <begin position="114"/>
        <end position="131"/>
    </location>
</feature>
<evidence type="ECO:0000313" key="4">
    <source>
        <dbReference type="Proteomes" id="UP000799302"/>
    </source>
</evidence>
<feature type="transmembrane region" description="Helical" evidence="2">
    <location>
        <begin position="173"/>
        <end position="193"/>
    </location>
</feature>
<keyword evidence="4" id="KW-1185">Reference proteome</keyword>
<dbReference type="EMBL" id="MU004231">
    <property type="protein sequence ID" value="KAF2673385.1"/>
    <property type="molecule type" value="Genomic_DNA"/>
</dbReference>
<dbReference type="OrthoDB" id="5352400at2759"/>
<dbReference type="AlphaFoldDB" id="A0A6A6UM80"/>
<evidence type="ECO:0000313" key="3">
    <source>
        <dbReference type="EMBL" id="KAF2673385.1"/>
    </source>
</evidence>
<proteinExistence type="predicted"/>